<dbReference type="EMBL" id="ADMT01000221">
    <property type="protein sequence ID" value="EFF81585.1"/>
    <property type="molecule type" value="Genomic_DNA"/>
</dbReference>
<accession>D4XTD1</accession>
<name>D4XTD1_ACIHA</name>
<proteinExistence type="predicted"/>
<dbReference type="Pfam" id="PF11776">
    <property type="entry name" value="RcnB"/>
    <property type="match status" value="1"/>
</dbReference>
<gene>
    <name evidence="2" type="ORF">HMP0015_2973</name>
</gene>
<dbReference type="HOGENOM" id="CLU_102089_3_1_6"/>
<evidence type="ECO:0000313" key="2">
    <source>
        <dbReference type="EMBL" id="EFF81585.1"/>
    </source>
</evidence>
<dbReference type="InterPro" id="IPR024572">
    <property type="entry name" value="RcnB"/>
</dbReference>
<evidence type="ECO:0000256" key="1">
    <source>
        <dbReference type="SAM" id="MobiDB-lite"/>
    </source>
</evidence>
<reference evidence="3" key="1">
    <citation type="submission" date="2010-03" db="EMBL/GenBank/DDBJ databases">
        <title>Complete sequence of Mobiluncus curtisii ATCC 43063.</title>
        <authorList>
            <person name="Muzny D."/>
            <person name="Qin X."/>
            <person name="Deng J."/>
            <person name="Jiang H."/>
            <person name="Liu Y."/>
            <person name="Qu J."/>
            <person name="Song X.-Z."/>
            <person name="Zhang L."/>
            <person name="Thornton R."/>
            <person name="Coyle M."/>
            <person name="Francisco L."/>
            <person name="Jackson L."/>
            <person name="Javaid M."/>
            <person name="Korchina V."/>
            <person name="Kovar C."/>
            <person name="Mata R."/>
            <person name="Mathew T."/>
            <person name="Ngo R."/>
            <person name="Nguyen L."/>
            <person name="Nguyen N."/>
            <person name="Okwuonu G."/>
            <person name="Ongeri F."/>
            <person name="Pham C."/>
            <person name="Simmons D."/>
            <person name="Wilczek-Boney K."/>
            <person name="Hale W."/>
            <person name="Jakkamsetti A."/>
            <person name="Pham P."/>
            <person name="Ruth R."/>
            <person name="San Lucas F."/>
            <person name="Warren J."/>
            <person name="Zhang J."/>
            <person name="Zhao Z."/>
            <person name="Zhou C."/>
            <person name="Zhu D."/>
            <person name="Lee S."/>
            <person name="Bess C."/>
            <person name="Blankenburg K."/>
            <person name="Forbes L."/>
            <person name="Fu Q."/>
            <person name="Gubbala S."/>
            <person name="Hirani K."/>
            <person name="Jayaseelan J.C."/>
            <person name="Lara F."/>
            <person name="Munidasa M."/>
            <person name="Palculict T."/>
            <person name="Patil S."/>
            <person name="Pu L.-L."/>
            <person name="Saada N."/>
            <person name="Tang L."/>
            <person name="Weissenberger G."/>
            <person name="Zhu Y."/>
            <person name="Hemphill L."/>
            <person name="Shang Y."/>
            <person name="Youmans B."/>
            <person name="Ayvaz T."/>
            <person name="Ross M."/>
            <person name="Santibanez J."/>
            <person name="Aqrawi P."/>
            <person name="Gross S."/>
            <person name="Joshi V."/>
            <person name="Fowler G."/>
            <person name="Nazareth L."/>
            <person name="Reid J."/>
            <person name="Worley K."/>
            <person name="Petrosino J."/>
            <person name="Highlander S."/>
            <person name="Gibbs R."/>
            <person name="Gibbs R."/>
        </authorList>
    </citation>
    <scope>NUCLEOTIDE SEQUENCE [LARGE SCALE GENOMIC DNA]</scope>
    <source>
        <strain evidence="3">ATCC 19194</strain>
    </source>
</reference>
<dbReference type="Proteomes" id="UP000003085">
    <property type="component" value="Unassembled WGS sequence"/>
</dbReference>
<feature type="region of interest" description="Disordered" evidence="1">
    <location>
        <begin position="70"/>
        <end position="89"/>
    </location>
</feature>
<dbReference type="AlphaFoldDB" id="D4XTD1"/>
<dbReference type="Gene3D" id="3.10.450.160">
    <property type="entry name" value="inner membrane protein cigr"/>
    <property type="match status" value="1"/>
</dbReference>
<organism evidence="2 3">
    <name type="scientific">Acinetobacter haemolyticus ATCC 19194</name>
    <dbReference type="NCBI Taxonomy" id="707232"/>
    <lineage>
        <taxon>Bacteria</taxon>
        <taxon>Pseudomonadati</taxon>
        <taxon>Pseudomonadota</taxon>
        <taxon>Gammaproteobacteria</taxon>
        <taxon>Moraxellales</taxon>
        <taxon>Moraxellaceae</taxon>
        <taxon>Acinetobacter</taxon>
    </lineage>
</organism>
<evidence type="ECO:0008006" key="4">
    <source>
        <dbReference type="Google" id="ProtNLM"/>
    </source>
</evidence>
<sequence length="150" mass="18212">MSKLLFMVSPRVSFNLTSDQRAEDQRMKKTLALLVSTMMLGMSACAVAEPSNQWKHDHRDRYDHRYDRYDHRKDQRKPPHWSNADRGNHYGQRITFKRGERVPSQFRNSRYVISNYRQHRLYQPPRGYQWMKIQGRYILVDSKYRVYRVA</sequence>
<comment type="caution">
    <text evidence="2">The sequence shown here is derived from an EMBL/GenBank/DDBJ whole genome shotgun (WGS) entry which is preliminary data.</text>
</comment>
<evidence type="ECO:0000313" key="3">
    <source>
        <dbReference type="Proteomes" id="UP000003085"/>
    </source>
</evidence>
<protein>
    <recommendedName>
        <fullName evidence="4">RcnB family protein</fullName>
    </recommendedName>
</protein>